<evidence type="ECO:0000259" key="4">
    <source>
        <dbReference type="PROSITE" id="PS50043"/>
    </source>
</evidence>
<gene>
    <name evidence="5" type="ORF">PFLCHA0_c36680</name>
</gene>
<sequence length="240" mass="27717">MGRYTRRSPEIEFKRVNIPSKLCDEIRTELERETNHTEFSFILRSDLKSHSKVVYNIDSYSYAWRRDYEAEKFWIVDPILKIHSPTPYFPTIWSDDFIESKLFLQAGKDYGFLSGMSIGLPCSFGNYGVLSIASLKQGSLQGVDPLDWSACVLKVYAKLIDYINRQHSLQRIFNDHQQALNDREIDILRYTADGMSSTDIAMRMHLSKSSIDYHIAKILQKLDSPNKHQALALAIKKGKI</sequence>
<evidence type="ECO:0000256" key="1">
    <source>
        <dbReference type="ARBA" id="ARBA00023015"/>
    </source>
</evidence>
<dbReference type="KEGG" id="pprc:PFLCHA0_c36680"/>
<accession>A0A2C9EP54</accession>
<keyword evidence="1" id="KW-0805">Transcription regulation</keyword>
<dbReference type="InterPro" id="IPR036693">
    <property type="entry name" value="TF_LuxR_autoind-bd_dom_sf"/>
</dbReference>
<dbReference type="Pfam" id="PF03472">
    <property type="entry name" value="Autoind_bind"/>
    <property type="match status" value="1"/>
</dbReference>
<evidence type="ECO:0000256" key="2">
    <source>
        <dbReference type="ARBA" id="ARBA00023125"/>
    </source>
</evidence>
<dbReference type="PROSITE" id="PS50043">
    <property type="entry name" value="HTH_LUXR_2"/>
    <property type="match status" value="1"/>
</dbReference>
<evidence type="ECO:0000313" key="5">
    <source>
        <dbReference type="EMBL" id="AGL85435.1"/>
    </source>
</evidence>
<dbReference type="GeneID" id="57476656"/>
<keyword evidence="2" id="KW-0238">DNA-binding</keyword>
<dbReference type="SUPFAM" id="SSF75516">
    <property type="entry name" value="Pheromone-binding domain of LuxR-like quorum-sensing transcription factors"/>
    <property type="match status" value="1"/>
</dbReference>
<dbReference type="PANTHER" id="PTHR44688">
    <property type="entry name" value="DNA-BINDING TRANSCRIPTIONAL ACTIVATOR DEVR_DOSR"/>
    <property type="match status" value="1"/>
</dbReference>
<dbReference type="AlphaFoldDB" id="A0A2C9EP54"/>
<dbReference type="RefSeq" id="WP_011061904.1">
    <property type="nucleotide sequence ID" value="NC_021237.1"/>
</dbReference>
<dbReference type="PRINTS" id="PR00038">
    <property type="entry name" value="HTHLUXR"/>
</dbReference>
<dbReference type="InterPro" id="IPR000792">
    <property type="entry name" value="Tscrpt_reg_LuxR_C"/>
</dbReference>
<dbReference type="CDD" id="cd06170">
    <property type="entry name" value="LuxR_C_like"/>
    <property type="match status" value="1"/>
</dbReference>
<dbReference type="InterPro" id="IPR016032">
    <property type="entry name" value="Sig_transdc_resp-reg_C-effctor"/>
</dbReference>
<feature type="domain" description="HTH luxR-type" evidence="4">
    <location>
        <begin position="173"/>
        <end position="238"/>
    </location>
</feature>
<dbReference type="eggNOG" id="COG2197">
    <property type="taxonomic scope" value="Bacteria"/>
</dbReference>
<dbReference type="SMART" id="SM00421">
    <property type="entry name" value="HTH_LUXR"/>
    <property type="match status" value="1"/>
</dbReference>
<dbReference type="Proteomes" id="UP000013940">
    <property type="component" value="Chromosome"/>
</dbReference>
<keyword evidence="3" id="KW-0804">Transcription</keyword>
<organism evidence="5 6">
    <name type="scientific">Pseudomonas protegens (strain DSM 19095 / LMG 27888 / CFBP 6595 / CHA0)</name>
    <dbReference type="NCBI Taxonomy" id="1124983"/>
    <lineage>
        <taxon>Bacteria</taxon>
        <taxon>Pseudomonadati</taxon>
        <taxon>Pseudomonadota</taxon>
        <taxon>Gammaproteobacteria</taxon>
        <taxon>Pseudomonadales</taxon>
        <taxon>Pseudomonadaceae</taxon>
        <taxon>Pseudomonas</taxon>
    </lineage>
</organism>
<dbReference type="Pfam" id="PF00196">
    <property type="entry name" value="GerE"/>
    <property type="match status" value="1"/>
</dbReference>
<dbReference type="GO" id="GO:0003677">
    <property type="term" value="F:DNA binding"/>
    <property type="evidence" value="ECO:0007669"/>
    <property type="project" value="UniProtKB-KW"/>
</dbReference>
<dbReference type="Gene3D" id="1.10.10.10">
    <property type="entry name" value="Winged helix-like DNA-binding domain superfamily/Winged helix DNA-binding domain"/>
    <property type="match status" value="1"/>
</dbReference>
<dbReference type="SUPFAM" id="SSF46894">
    <property type="entry name" value="C-terminal effector domain of the bipartite response regulators"/>
    <property type="match status" value="1"/>
</dbReference>
<evidence type="ECO:0000313" key="6">
    <source>
        <dbReference type="Proteomes" id="UP000013940"/>
    </source>
</evidence>
<dbReference type="InterPro" id="IPR005143">
    <property type="entry name" value="TF_LuxR_autoind-bd_dom"/>
</dbReference>
<name>A0A2C9EP54_PSEPH</name>
<reference evidence="6" key="1">
    <citation type="journal article" date="2014" name="Genome Announc.">
        <title>Full-genome sequence of the plant growth-promoting bacterium Pseudomonas protegens CHA0.</title>
        <authorList>
            <person name="Jousset A."/>
            <person name="Schuldes J."/>
            <person name="Keel C."/>
            <person name="Maurhofer M."/>
            <person name="Daniel R."/>
            <person name="Scheu S."/>
            <person name="Thuermer A."/>
        </authorList>
    </citation>
    <scope>NUCLEOTIDE SEQUENCE [LARGE SCALE GENOMIC DNA]</scope>
    <source>
        <strain evidence="6">DSM 19095 / LMG 27888 / CFBP 6595 / CHA0</strain>
    </source>
</reference>
<dbReference type="InterPro" id="IPR036388">
    <property type="entry name" value="WH-like_DNA-bd_sf"/>
</dbReference>
<protein>
    <submittedName>
        <fullName evidence="5">Transcriptional regulator, LuxR family</fullName>
    </submittedName>
</protein>
<evidence type="ECO:0000256" key="3">
    <source>
        <dbReference type="ARBA" id="ARBA00023163"/>
    </source>
</evidence>
<proteinExistence type="predicted"/>
<dbReference type="EMBL" id="CP003190">
    <property type="protein sequence ID" value="AGL85435.1"/>
    <property type="molecule type" value="Genomic_DNA"/>
</dbReference>
<dbReference type="HOGENOM" id="CLU_072786_7_2_6"/>
<dbReference type="Gene3D" id="3.30.450.80">
    <property type="entry name" value="Transcription factor LuxR-like, autoinducer-binding domain"/>
    <property type="match status" value="1"/>
</dbReference>
<dbReference type="PANTHER" id="PTHR44688:SF16">
    <property type="entry name" value="DNA-BINDING TRANSCRIPTIONAL ACTIVATOR DEVR_DOSR"/>
    <property type="match status" value="1"/>
</dbReference>
<dbReference type="GO" id="GO:0006355">
    <property type="term" value="P:regulation of DNA-templated transcription"/>
    <property type="evidence" value="ECO:0007669"/>
    <property type="project" value="InterPro"/>
</dbReference>